<keyword evidence="2" id="KW-1185">Reference proteome</keyword>
<name>A0ABS3WAY1_9BACL</name>
<evidence type="ECO:0008006" key="3">
    <source>
        <dbReference type="Google" id="ProtNLM"/>
    </source>
</evidence>
<dbReference type="Proteomes" id="UP000670947">
    <property type="component" value="Unassembled WGS sequence"/>
</dbReference>
<dbReference type="RefSeq" id="WP_177222377.1">
    <property type="nucleotide sequence ID" value="NZ_JAGGDJ010000009.1"/>
</dbReference>
<protein>
    <recommendedName>
        <fullName evidence="3">DUF2642 domain-containing protein</fullName>
    </recommendedName>
</protein>
<evidence type="ECO:0000313" key="1">
    <source>
        <dbReference type="EMBL" id="MBO7745316.1"/>
    </source>
</evidence>
<proteinExistence type="predicted"/>
<organism evidence="1 2">
    <name type="scientific">Paenibacillus artemisiicola</name>
    <dbReference type="NCBI Taxonomy" id="1172618"/>
    <lineage>
        <taxon>Bacteria</taxon>
        <taxon>Bacillati</taxon>
        <taxon>Bacillota</taxon>
        <taxon>Bacilli</taxon>
        <taxon>Bacillales</taxon>
        <taxon>Paenibacillaceae</taxon>
        <taxon>Paenibacillus</taxon>
    </lineage>
</organism>
<comment type="caution">
    <text evidence="1">The sequence shown here is derived from an EMBL/GenBank/DDBJ whole genome shotgun (WGS) entry which is preliminary data.</text>
</comment>
<accession>A0ABS3WAY1</accession>
<gene>
    <name evidence="1" type="ORF">I8J29_13980</name>
</gene>
<reference evidence="1 2" key="1">
    <citation type="submission" date="2021-03" db="EMBL/GenBank/DDBJ databases">
        <title>Paenibacillus artemisicola MWE-103 whole genome sequence.</title>
        <authorList>
            <person name="Ham Y.J."/>
        </authorList>
    </citation>
    <scope>NUCLEOTIDE SEQUENCE [LARGE SCALE GENOMIC DNA]</scope>
    <source>
        <strain evidence="1 2">MWE-103</strain>
    </source>
</reference>
<dbReference type="EMBL" id="JAGGDJ010000009">
    <property type="protein sequence ID" value="MBO7745316.1"/>
    <property type="molecule type" value="Genomic_DNA"/>
</dbReference>
<evidence type="ECO:0000313" key="2">
    <source>
        <dbReference type="Proteomes" id="UP000670947"/>
    </source>
</evidence>
<sequence>MLSLLKRYRGKFIVIKTTSGHEIGGRVLIVRNGIVVLKTPLGTKIFIPLRKVLAVIAK</sequence>